<dbReference type="PANTHER" id="PTHR32295">
    <property type="entry name" value="IQ-DOMAIN 5-RELATED"/>
    <property type="match status" value="1"/>
</dbReference>
<comment type="similarity">
    <text evidence="2">Belongs to the IQD family.</text>
</comment>
<feature type="compositionally biased region" description="Basic and acidic residues" evidence="4">
    <location>
        <begin position="505"/>
        <end position="517"/>
    </location>
</feature>
<dbReference type="PANTHER" id="PTHR32295:SF279">
    <property type="entry name" value="PROTEIN IQ-DOMAIN 31-LIKE"/>
    <property type="match status" value="1"/>
</dbReference>
<comment type="subunit">
    <text evidence="3">Binds to multiple calmodulin (CaM) in the presence of Ca(2+) and CaM-like proteins.</text>
</comment>
<feature type="compositionally biased region" description="Polar residues" evidence="4">
    <location>
        <begin position="437"/>
        <end position="447"/>
    </location>
</feature>
<dbReference type="GO" id="GO:0005516">
    <property type="term" value="F:calmodulin binding"/>
    <property type="evidence" value="ECO:0007669"/>
    <property type="project" value="UniProtKB-KW"/>
</dbReference>
<feature type="compositionally biased region" description="Basic and acidic residues" evidence="4">
    <location>
        <begin position="457"/>
        <end position="493"/>
    </location>
</feature>
<evidence type="ECO:0000259" key="5">
    <source>
        <dbReference type="Pfam" id="PF13178"/>
    </source>
</evidence>
<evidence type="ECO:0000256" key="4">
    <source>
        <dbReference type="SAM" id="MobiDB-lite"/>
    </source>
</evidence>
<evidence type="ECO:0000256" key="1">
    <source>
        <dbReference type="ARBA" id="ARBA00022860"/>
    </source>
</evidence>
<protein>
    <submittedName>
        <fullName evidence="6">Protein IQ-domain 31</fullName>
    </submittedName>
</protein>
<feature type="region of interest" description="Disordered" evidence="4">
    <location>
        <begin position="350"/>
        <end position="522"/>
    </location>
</feature>
<reference evidence="6 7" key="1">
    <citation type="journal article" date="2018" name="PLoS Genet.">
        <title>Population sequencing reveals clonal diversity and ancestral inbreeding in the grapevine cultivar Chardonnay.</title>
        <authorList>
            <person name="Roach M.J."/>
            <person name="Johnson D.L."/>
            <person name="Bohlmann J."/>
            <person name="van Vuuren H.J."/>
            <person name="Jones S.J."/>
            <person name="Pretorius I.S."/>
            <person name="Schmidt S.A."/>
            <person name="Borneman A.R."/>
        </authorList>
    </citation>
    <scope>NUCLEOTIDE SEQUENCE [LARGE SCALE GENOMIC DNA]</scope>
    <source>
        <strain evidence="7">cv. Chardonnay</strain>
        <tissue evidence="6">Leaf</tissue>
    </source>
</reference>
<proteinExistence type="inferred from homology"/>
<dbReference type="SMART" id="SM00015">
    <property type="entry name" value="IQ"/>
    <property type="match status" value="2"/>
</dbReference>
<dbReference type="InterPro" id="IPR000048">
    <property type="entry name" value="IQ_motif_EF-hand-BS"/>
</dbReference>
<dbReference type="PROSITE" id="PS50096">
    <property type="entry name" value="IQ"/>
    <property type="match status" value="2"/>
</dbReference>
<dbReference type="CDD" id="cd23767">
    <property type="entry name" value="IQCD"/>
    <property type="match status" value="1"/>
</dbReference>
<organism evidence="6 7">
    <name type="scientific">Vitis vinifera</name>
    <name type="common">Grape</name>
    <dbReference type="NCBI Taxonomy" id="29760"/>
    <lineage>
        <taxon>Eukaryota</taxon>
        <taxon>Viridiplantae</taxon>
        <taxon>Streptophyta</taxon>
        <taxon>Embryophyta</taxon>
        <taxon>Tracheophyta</taxon>
        <taxon>Spermatophyta</taxon>
        <taxon>Magnoliopsida</taxon>
        <taxon>eudicotyledons</taxon>
        <taxon>Gunneridae</taxon>
        <taxon>Pentapetalae</taxon>
        <taxon>rosids</taxon>
        <taxon>Vitales</taxon>
        <taxon>Vitaceae</taxon>
        <taxon>Viteae</taxon>
        <taxon>Vitis</taxon>
    </lineage>
</organism>
<name>A0A438GHI4_VITVI</name>
<dbReference type="EMBL" id="QGNW01000433">
    <property type="protein sequence ID" value="RVW71654.1"/>
    <property type="molecule type" value="Genomic_DNA"/>
</dbReference>
<feature type="compositionally biased region" description="Basic and acidic residues" evidence="4">
    <location>
        <begin position="410"/>
        <end position="422"/>
    </location>
</feature>
<evidence type="ECO:0000256" key="3">
    <source>
        <dbReference type="ARBA" id="ARBA00024378"/>
    </source>
</evidence>
<gene>
    <name evidence="6" type="primary">IQD31_4</name>
    <name evidence="6" type="ORF">CK203_052112</name>
</gene>
<evidence type="ECO:0000313" key="6">
    <source>
        <dbReference type="EMBL" id="RVW71654.1"/>
    </source>
</evidence>
<feature type="domain" description="DUF4005" evidence="5">
    <location>
        <begin position="594"/>
        <end position="666"/>
    </location>
</feature>
<dbReference type="Pfam" id="PF00612">
    <property type="entry name" value="IQ"/>
    <property type="match status" value="2"/>
</dbReference>
<feature type="compositionally biased region" description="Basic and acidic residues" evidence="4">
    <location>
        <begin position="385"/>
        <end position="397"/>
    </location>
</feature>
<keyword evidence="1" id="KW-0112">Calmodulin-binding</keyword>
<feature type="compositionally biased region" description="Polar residues" evidence="4">
    <location>
        <begin position="595"/>
        <end position="605"/>
    </location>
</feature>
<feature type="region of interest" description="Disordered" evidence="4">
    <location>
        <begin position="572"/>
        <end position="605"/>
    </location>
</feature>
<dbReference type="AlphaFoldDB" id="A0A438GHI4"/>
<comment type="caution">
    <text evidence="6">The sequence shown here is derived from an EMBL/GenBank/DDBJ whole genome shotgun (WGS) entry which is preliminary data.</text>
</comment>
<dbReference type="Pfam" id="PF13178">
    <property type="entry name" value="DUF4005"/>
    <property type="match status" value="1"/>
</dbReference>
<dbReference type="Proteomes" id="UP000288805">
    <property type="component" value="Unassembled WGS sequence"/>
</dbReference>
<sequence length="722" mass="80379">MEGSIRADAALLRVSSVYSKCQIPHSQQPSISQASSRSAPHCATHLSLLTSLLRSTPRLKHWFHCFGYWPFCNGEISGKWIKTLLFGKKSSKSNFSKKAATEREAFIAVKAQSERATTDNLPHDVVLLSPGSQDVDTKANVELGLPNNTDIIRLEQAATKAQAAFRGYLARRAFRALKGIIRLQALVRGHLVRRQAVATLLCVQGIVKLQALIRGQRVRLSDAGLEVHKKCSLGKPLDDKEVVSGGVNKSTQPKELSPNAFVNKVGSTFYFTLNANKLLTFRCEAHDHDSIICWKSRDRREMLMLASCFMPTALPLKLQYDPVDPNSAANWVERWSLSFFWKPLPQPKKVDNLKSQRKQGNIQSGESEVGRPKREEIFEPSSRNSADHPQSELERVKRNLRKVSASVTEVPDKMEAVTEKPKQSQRKVSGFPAPDVSEQSMNFSSEKTGPPPVAVSKESKQTDIEPHSKLSKEPKETDAELSRNLSKELKQTDTEPSPKLSIEPKQTEGETHPKLSGELEQTELELPPKPLALDEIVDVSQDHLLAVEAHPLENGGKVENTPVVNEEISCMEDQTTKDNKRTRRRKSLPAKQECSENVSHNTPTLPSYMAATESAKAKLRAQGSPRFGQDGSENGFVRRHSLPSSTNGKLSSMSPRVQRLVQASGKGGSKNDRSLLSSRDCHVFLMVHLGILEFAEKVVQTEWRRCMVYLELLLFLAFGVPE</sequence>
<dbReference type="InterPro" id="IPR025064">
    <property type="entry name" value="DUF4005"/>
</dbReference>
<feature type="compositionally biased region" description="Basic and acidic residues" evidence="4">
    <location>
        <begin position="368"/>
        <end position="377"/>
    </location>
</feature>
<accession>A0A438GHI4</accession>
<evidence type="ECO:0000313" key="7">
    <source>
        <dbReference type="Proteomes" id="UP000288805"/>
    </source>
</evidence>
<evidence type="ECO:0000256" key="2">
    <source>
        <dbReference type="ARBA" id="ARBA00024341"/>
    </source>
</evidence>